<sequence>MKDKGFSVAGLVSVLVLTACGDRAEDLGWLPPPTPNGCAIHLFAAPAFQQNAANDIIEGAGKFSNLKTLPGATKNWTDQVKSILIGRKAIIQTWEMENFQGATNIYKESEFAPDVSTFNSMQVDCFN</sequence>
<name>A0A7W8JVN4_9DEIO</name>
<evidence type="ECO:0008006" key="3">
    <source>
        <dbReference type="Google" id="ProtNLM"/>
    </source>
</evidence>
<dbReference type="Gene3D" id="2.60.20.10">
    <property type="entry name" value="Crystallins"/>
    <property type="match status" value="1"/>
</dbReference>
<evidence type="ECO:0000313" key="2">
    <source>
        <dbReference type="Proteomes" id="UP000552709"/>
    </source>
</evidence>
<comment type="caution">
    <text evidence="1">The sequence shown here is derived from an EMBL/GenBank/DDBJ whole genome shotgun (WGS) entry which is preliminary data.</text>
</comment>
<dbReference type="EMBL" id="JACHFL010000006">
    <property type="protein sequence ID" value="MBB5363668.1"/>
    <property type="molecule type" value="Genomic_DNA"/>
</dbReference>
<dbReference type="PROSITE" id="PS51257">
    <property type="entry name" value="PROKAR_LIPOPROTEIN"/>
    <property type="match status" value="1"/>
</dbReference>
<accession>A0A7W8JVN4</accession>
<dbReference type="AlphaFoldDB" id="A0A7W8JVN4"/>
<dbReference type="Proteomes" id="UP000552709">
    <property type="component" value="Unassembled WGS sequence"/>
</dbReference>
<gene>
    <name evidence="1" type="ORF">HNQ08_002774</name>
</gene>
<organism evidence="1 2">
    <name type="scientific">Deinococcus humi</name>
    <dbReference type="NCBI Taxonomy" id="662880"/>
    <lineage>
        <taxon>Bacteria</taxon>
        <taxon>Thermotogati</taxon>
        <taxon>Deinococcota</taxon>
        <taxon>Deinococci</taxon>
        <taxon>Deinococcales</taxon>
        <taxon>Deinococcaceae</taxon>
        <taxon>Deinococcus</taxon>
    </lineage>
</organism>
<reference evidence="1 2" key="1">
    <citation type="submission" date="2020-08" db="EMBL/GenBank/DDBJ databases">
        <title>Genomic Encyclopedia of Type Strains, Phase IV (KMG-IV): sequencing the most valuable type-strain genomes for metagenomic binning, comparative biology and taxonomic classification.</title>
        <authorList>
            <person name="Goeker M."/>
        </authorList>
    </citation>
    <scope>NUCLEOTIDE SEQUENCE [LARGE SCALE GENOMIC DNA]</scope>
    <source>
        <strain evidence="1 2">DSM 27939</strain>
    </source>
</reference>
<evidence type="ECO:0000313" key="1">
    <source>
        <dbReference type="EMBL" id="MBB5363668.1"/>
    </source>
</evidence>
<protein>
    <recommendedName>
        <fullName evidence="3">Lipoprotein</fullName>
    </recommendedName>
</protein>
<dbReference type="RefSeq" id="WP_184132987.1">
    <property type="nucleotide sequence ID" value="NZ_JACHFL010000006.1"/>
</dbReference>
<keyword evidence="2" id="KW-1185">Reference proteome</keyword>
<proteinExistence type="predicted"/>